<feature type="domain" description="ABC transporter" evidence="7">
    <location>
        <begin position="282"/>
        <end position="529"/>
    </location>
</feature>
<dbReference type="PROSITE" id="PS00211">
    <property type="entry name" value="ABC_TRANSPORTER_1"/>
    <property type="match status" value="1"/>
</dbReference>
<dbReference type="EMBL" id="FRAB01000009">
    <property type="protein sequence ID" value="SHJ90393.1"/>
    <property type="molecule type" value="Genomic_DNA"/>
</dbReference>
<dbReference type="InterPro" id="IPR013563">
    <property type="entry name" value="Oligopep_ABC_C"/>
</dbReference>
<dbReference type="SUPFAM" id="SSF52540">
    <property type="entry name" value="P-loop containing nucleoside triphosphate hydrolases"/>
    <property type="match status" value="2"/>
</dbReference>
<evidence type="ECO:0000256" key="6">
    <source>
        <dbReference type="ARBA" id="ARBA00022840"/>
    </source>
</evidence>
<reference evidence="8 9" key="1">
    <citation type="submission" date="2016-11" db="EMBL/GenBank/DDBJ databases">
        <authorList>
            <person name="Jaros S."/>
            <person name="Januszkiewicz K."/>
            <person name="Wedrychowicz H."/>
        </authorList>
    </citation>
    <scope>NUCLEOTIDE SEQUENCE [LARGE SCALE GENOMIC DNA]</scope>
    <source>
        <strain evidence="8 9">LMG 20594</strain>
    </source>
</reference>
<evidence type="ECO:0000256" key="1">
    <source>
        <dbReference type="ARBA" id="ARBA00005417"/>
    </source>
</evidence>
<evidence type="ECO:0000256" key="4">
    <source>
        <dbReference type="ARBA" id="ARBA00022519"/>
    </source>
</evidence>
<dbReference type="InterPro" id="IPR003593">
    <property type="entry name" value="AAA+_ATPase"/>
</dbReference>
<dbReference type="InterPro" id="IPR027417">
    <property type="entry name" value="P-loop_NTPase"/>
</dbReference>
<evidence type="ECO:0000256" key="2">
    <source>
        <dbReference type="ARBA" id="ARBA00022448"/>
    </source>
</evidence>
<dbReference type="GO" id="GO:0055085">
    <property type="term" value="P:transmembrane transport"/>
    <property type="evidence" value="ECO:0007669"/>
    <property type="project" value="UniProtKB-ARBA"/>
</dbReference>
<dbReference type="InterPro" id="IPR050319">
    <property type="entry name" value="ABC_transp_ATP-bind"/>
</dbReference>
<dbReference type="SMART" id="SM00382">
    <property type="entry name" value="AAA"/>
    <property type="match status" value="2"/>
</dbReference>
<proteinExistence type="inferred from homology"/>
<dbReference type="NCBIfam" id="NF008453">
    <property type="entry name" value="PRK11308.1"/>
    <property type="match status" value="2"/>
</dbReference>
<keyword evidence="5" id="KW-0547">Nucleotide-binding</keyword>
<gene>
    <name evidence="8" type="ORF">SAMN05192548_100955</name>
</gene>
<feature type="domain" description="ABC transporter" evidence="7">
    <location>
        <begin position="7"/>
        <end position="258"/>
    </location>
</feature>
<dbReference type="InterPro" id="IPR017871">
    <property type="entry name" value="ABC_transporter-like_CS"/>
</dbReference>
<dbReference type="PANTHER" id="PTHR43776:SF7">
    <property type="entry name" value="D,D-DIPEPTIDE TRANSPORT ATP-BINDING PROTEIN DDPF-RELATED"/>
    <property type="match status" value="1"/>
</dbReference>
<evidence type="ECO:0000256" key="3">
    <source>
        <dbReference type="ARBA" id="ARBA00022475"/>
    </source>
</evidence>
<dbReference type="NCBIfam" id="TIGR01727">
    <property type="entry name" value="oligo_HPY"/>
    <property type="match status" value="1"/>
</dbReference>
<dbReference type="Gene3D" id="3.40.50.300">
    <property type="entry name" value="P-loop containing nucleotide triphosphate hydrolases"/>
    <property type="match status" value="2"/>
</dbReference>
<evidence type="ECO:0000313" key="8">
    <source>
        <dbReference type="EMBL" id="SHJ90393.1"/>
    </source>
</evidence>
<sequence>MAERDMIEVKGLRVVAGAAPAAVTEIVKGVDFSVRKGEVLALIGESGSGKTTIALSLLGYARAGCAISGGSVRIGDVDVLSLDAKGRRALRARTVAYVAQSASAGFNPARTIMDQVTEPALLHQLMTKDAARAKAIGLFRSLALPAPETLGERYPHQVSGGQLQRLMAAMALITDPAVVVFDEPTTALDVTTQIEVLAAFKKVIRELGTTAVYVSHDLAVVAQMADRIVVLNGGAVKENGAVAQVLDAPVDAYTRQLLAATRRPEAALETPPQSGKHVPPLLEIRGLAAGYGRLDRFGAPAVRVLDDVSLSIARGSTLGVIGESGSGKTTLARVVAGLVDRARGEVLFNGEALPAQLSRRTPEQYRQIQIVFQNADTALNPSHSIADILARPLAFYHHLRGSAAKKRMLALLDLVKLPASIATRTPAGLSGGQKQRVNLARALAADPALILCDEVTSALDTVVGAAILDLLAELRRELGVSYMFISHDISTVRAICDEVIVLYAGHRVEAGQRDVLAAPPYHPYTGLLVDSVPALKPGWLDARREINAAALPPLGESAGIPELCAFRARCPVRIDGMCNMTPPSLKKLPSGAEILCHHSTSELNRLQTLEAIPA</sequence>
<dbReference type="OrthoDB" id="9802772at2"/>
<organism evidence="8 9">
    <name type="scientific">Paraburkholderia terricola</name>
    <dbReference type="NCBI Taxonomy" id="169427"/>
    <lineage>
        <taxon>Bacteria</taxon>
        <taxon>Pseudomonadati</taxon>
        <taxon>Pseudomonadota</taxon>
        <taxon>Betaproteobacteria</taxon>
        <taxon>Burkholderiales</taxon>
        <taxon>Burkholderiaceae</taxon>
        <taxon>Paraburkholderia</taxon>
    </lineage>
</organism>
<protein>
    <submittedName>
        <fullName evidence="8">Peptide/nickel transport system ATP-binding protein</fullName>
    </submittedName>
</protein>
<name>A0A1M6N457_9BURK</name>
<dbReference type="PROSITE" id="PS50893">
    <property type="entry name" value="ABC_TRANSPORTER_2"/>
    <property type="match status" value="2"/>
</dbReference>
<keyword evidence="2" id="KW-0813">Transport</keyword>
<dbReference type="GO" id="GO:0005524">
    <property type="term" value="F:ATP binding"/>
    <property type="evidence" value="ECO:0007669"/>
    <property type="project" value="UniProtKB-KW"/>
</dbReference>
<dbReference type="AlphaFoldDB" id="A0A1M6N457"/>
<dbReference type="InterPro" id="IPR003439">
    <property type="entry name" value="ABC_transporter-like_ATP-bd"/>
</dbReference>
<evidence type="ECO:0000313" key="9">
    <source>
        <dbReference type="Proteomes" id="UP000184395"/>
    </source>
</evidence>
<keyword evidence="3" id="KW-1003">Cell membrane</keyword>
<evidence type="ECO:0000256" key="5">
    <source>
        <dbReference type="ARBA" id="ARBA00022741"/>
    </source>
</evidence>
<dbReference type="GO" id="GO:0015833">
    <property type="term" value="P:peptide transport"/>
    <property type="evidence" value="ECO:0007669"/>
    <property type="project" value="InterPro"/>
</dbReference>
<dbReference type="RefSeq" id="WP_073428539.1">
    <property type="nucleotide sequence ID" value="NZ_CADFGY010000028.1"/>
</dbReference>
<dbReference type="CDD" id="cd03257">
    <property type="entry name" value="ABC_NikE_OppD_transporters"/>
    <property type="match status" value="2"/>
</dbReference>
<dbReference type="Pfam" id="PF08352">
    <property type="entry name" value="oligo_HPY"/>
    <property type="match status" value="1"/>
</dbReference>
<dbReference type="GO" id="GO:0016887">
    <property type="term" value="F:ATP hydrolysis activity"/>
    <property type="evidence" value="ECO:0007669"/>
    <property type="project" value="InterPro"/>
</dbReference>
<dbReference type="PANTHER" id="PTHR43776">
    <property type="entry name" value="TRANSPORT ATP-BINDING PROTEIN"/>
    <property type="match status" value="1"/>
</dbReference>
<keyword evidence="6 8" id="KW-0067">ATP-binding</keyword>
<evidence type="ECO:0000259" key="7">
    <source>
        <dbReference type="PROSITE" id="PS50893"/>
    </source>
</evidence>
<accession>A0A1M6N457</accession>
<keyword evidence="4" id="KW-0472">Membrane</keyword>
<keyword evidence="4" id="KW-0997">Cell inner membrane</keyword>
<comment type="similarity">
    <text evidence="1">Belongs to the ABC transporter superfamily.</text>
</comment>
<dbReference type="Pfam" id="PF00005">
    <property type="entry name" value="ABC_tran"/>
    <property type="match status" value="2"/>
</dbReference>
<dbReference type="Proteomes" id="UP000184395">
    <property type="component" value="Unassembled WGS sequence"/>
</dbReference>
<dbReference type="FunFam" id="3.40.50.300:FF:002585">
    <property type="entry name" value="Glutathione import ATP-binding protein GsiA"/>
    <property type="match status" value="1"/>
</dbReference>
<dbReference type="STRING" id="169427.SAMN05192548_100955"/>